<dbReference type="EC" id="6.3.5.-" evidence="1"/>
<comment type="catalytic activity">
    <reaction evidence="1">
        <text>L-aspartyl-tRNA(Asn) + L-glutamine + ATP + H2O = L-asparaginyl-tRNA(Asn) + L-glutamate + ADP + phosphate + 2 H(+)</text>
        <dbReference type="Rhea" id="RHEA:14513"/>
        <dbReference type="Rhea" id="RHEA-COMP:9674"/>
        <dbReference type="Rhea" id="RHEA-COMP:9677"/>
        <dbReference type="ChEBI" id="CHEBI:15377"/>
        <dbReference type="ChEBI" id="CHEBI:15378"/>
        <dbReference type="ChEBI" id="CHEBI:29985"/>
        <dbReference type="ChEBI" id="CHEBI:30616"/>
        <dbReference type="ChEBI" id="CHEBI:43474"/>
        <dbReference type="ChEBI" id="CHEBI:58359"/>
        <dbReference type="ChEBI" id="CHEBI:78515"/>
        <dbReference type="ChEBI" id="CHEBI:78516"/>
        <dbReference type="ChEBI" id="CHEBI:456216"/>
    </reaction>
</comment>
<comment type="subunit">
    <text evidence="1">Heterotrimer of A, B and C subunits.</text>
</comment>
<dbReference type="HAMAP" id="MF_00122">
    <property type="entry name" value="GatC"/>
    <property type="match status" value="1"/>
</dbReference>
<dbReference type="RefSeq" id="WP_114561787.1">
    <property type="nucleotide sequence ID" value="NZ_CP031124.1"/>
</dbReference>
<dbReference type="InterPro" id="IPR036113">
    <property type="entry name" value="Asp/Glu-ADT_sf_sub_c"/>
</dbReference>
<dbReference type="Proteomes" id="UP000252182">
    <property type="component" value="Chromosome"/>
</dbReference>
<dbReference type="InterPro" id="IPR003837">
    <property type="entry name" value="GatC"/>
</dbReference>
<keyword evidence="1" id="KW-0067">ATP-binding</keyword>
<keyword evidence="1" id="KW-0648">Protein biosynthesis</keyword>
<evidence type="ECO:0000313" key="2">
    <source>
        <dbReference type="EMBL" id="AXF84493.1"/>
    </source>
</evidence>
<comment type="function">
    <text evidence="1">Allows the formation of correctly charged Asn-tRNA(Asn) or Gln-tRNA(Gln) through the transamidation of misacylated Asp-tRNA(Asn) or Glu-tRNA(Gln) in organisms which lack either or both of asparaginyl-tRNA or glutaminyl-tRNA synthetases. The reaction takes place in the presence of glutamine and ATP through an activated phospho-Asp-tRNA(Asn) or phospho-Glu-tRNA(Gln).</text>
</comment>
<organism evidence="2 3">
    <name type="scientific">Ephemeroptericola cinctiostellae</name>
    <dbReference type="NCBI Taxonomy" id="2268024"/>
    <lineage>
        <taxon>Bacteria</taxon>
        <taxon>Pseudomonadati</taxon>
        <taxon>Pseudomonadota</taxon>
        <taxon>Betaproteobacteria</taxon>
        <taxon>Burkholderiales</taxon>
        <taxon>Burkholderiaceae</taxon>
        <taxon>Ephemeroptericola</taxon>
    </lineage>
</organism>
<dbReference type="KEGG" id="hyf:DTO96_100201"/>
<keyword evidence="1 2" id="KW-0436">Ligase</keyword>
<dbReference type="OrthoDB" id="9794326at2"/>
<dbReference type="EMBL" id="CP031124">
    <property type="protein sequence ID" value="AXF84493.1"/>
    <property type="molecule type" value="Genomic_DNA"/>
</dbReference>
<dbReference type="PANTHER" id="PTHR15004">
    <property type="entry name" value="GLUTAMYL-TRNA(GLN) AMIDOTRANSFERASE SUBUNIT C, MITOCHONDRIAL"/>
    <property type="match status" value="1"/>
</dbReference>
<dbReference type="SUPFAM" id="SSF141000">
    <property type="entry name" value="Glu-tRNAGln amidotransferase C subunit"/>
    <property type="match status" value="1"/>
</dbReference>
<dbReference type="PANTHER" id="PTHR15004:SF0">
    <property type="entry name" value="GLUTAMYL-TRNA(GLN) AMIDOTRANSFERASE SUBUNIT C, MITOCHONDRIAL"/>
    <property type="match status" value="1"/>
</dbReference>
<dbReference type="GO" id="GO:0016740">
    <property type="term" value="F:transferase activity"/>
    <property type="evidence" value="ECO:0007669"/>
    <property type="project" value="UniProtKB-KW"/>
</dbReference>
<dbReference type="GO" id="GO:0050567">
    <property type="term" value="F:glutaminyl-tRNA synthase (glutamine-hydrolyzing) activity"/>
    <property type="evidence" value="ECO:0007669"/>
    <property type="project" value="UniProtKB-UniRule"/>
</dbReference>
<dbReference type="AlphaFoldDB" id="A0A345D805"/>
<gene>
    <name evidence="1 2" type="primary">gatC</name>
    <name evidence="2" type="ORF">DTO96_100201</name>
</gene>
<comment type="similarity">
    <text evidence="1">Belongs to the GatC family.</text>
</comment>
<dbReference type="GO" id="GO:0050566">
    <property type="term" value="F:asparaginyl-tRNA synthase (glutamine-hydrolyzing) activity"/>
    <property type="evidence" value="ECO:0007669"/>
    <property type="project" value="RHEA"/>
</dbReference>
<dbReference type="GO" id="GO:0006450">
    <property type="term" value="P:regulation of translational fidelity"/>
    <property type="evidence" value="ECO:0007669"/>
    <property type="project" value="InterPro"/>
</dbReference>
<name>A0A345D805_9BURK</name>
<keyword evidence="2" id="KW-0808">Transferase</keyword>
<comment type="catalytic activity">
    <reaction evidence="1">
        <text>L-glutamyl-tRNA(Gln) + L-glutamine + ATP + H2O = L-glutaminyl-tRNA(Gln) + L-glutamate + ADP + phosphate + H(+)</text>
        <dbReference type="Rhea" id="RHEA:17521"/>
        <dbReference type="Rhea" id="RHEA-COMP:9681"/>
        <dbReference type="Rhea" id="RHEA-COMP:9684"/>
        <dbReference type="ChEBI" id="CHEBI:15377"/>
        <dbReference type="ChEBI" id="CHEBI:15378"/>
        <dbReference type="ChEBI" id="CHEBI:29985"/>
        <dbReference type="ChEBI" id="CHEBI:30616"/>
        <dbReference type="ChEBI" id="CHEBI:43474"/>
        <dbReference type="ChEBI" id="CHEBI:58359"/>
        <dbReference type="ChEBI" id="CHEBI:78520"/>
        <dbReference type="ChEBI" id="CHEBI:78521"/>
        <dbReference type="ChEBI" id="CHEBI:456216"/>
    </reaction>
</comment>
<dbReference type="NCBIfam" id="TIGR00135">
    <property type="entry name" value="gatC"/>
    <property type="match status" value="1"/>
</dbReference>
<reference evidence="3" key="1">
    <citation type="submission" date="2018-07" db="EMBL/GenBank/DDBJ databases">
        <authorList>
            <person name="Kim H."/>
        </authorList>
    </citation>
    <scope>NUCLEOTIDE SEQUENCE [LARGE SCALE GENOMIC DNA]</scope>
    <source>
        <strain evidence="3">F02</strain>
    </source>
</reference>
<protein>
    <recommendedName>
        <fullName evidence="1">Aspartyl/glutamyl-tRNA(Asn/Gln) amidotransferase subunit C</fullName>
        <shortName evidence="1">Asp/Glu-ADT subunit C</shortName>
        <ecNumber evidence="1">6.3.5.-</ecNumber>
    </recommendedName>
</protein>
<evidence type="ECO:0000256" key="1">
    <source>
        <dbReference type="HAMAP-Rule" id="MF_00122"/>
    </source>
</evidence>
<dbReference type="Gene3D" id="1.10.20.60">
    <property type="entry name" value="Glu-tRNAGln amidotransferase C subunit, N-terminal domain"/>
    <property type="match status" value="1"/>
</dbReference>
<dbReference type="Pfam" id="PF02686">
    <property type="entry name" value="GatC"/>
    <property type="match status" value="1"/>
</dbReference>
<sequence>MALTLDDVRKVARLAQLELDASEENQTLSHLGNIFNLIDQMQAIDTTGVAPLMHPIAMMTEVSQRLRTDAVTETNNREANMANAPQAAEGYFLVPKVIE</sequence>
<dbReference type="GO" id="GO:0070681">
    <property type="term" value="P:glutaminyl-tRNAGln biosynthesis via transamidation"/>
    <property type="evidence" value="ECO:0007669"/>
    <property type="project" value="TreeGrafter"/>
</dbReference>
<dbReference type="GO" id="GO:0005524">
    <property type="term" value="F:ATP binding"/>
    <property type="evidence" value="ECO:0007669"/>
    <property type="project" value="UniProtKB-KW"/>
</dbReference>
<keyword evidence="1" id="KW-0547">Nucleotide-binding</keyword>
<proteinExistence type="inferred from homology"/>
<keyword evidence="3" id="KW-1185">Reference proteome</keyword>
<accession>A0A345D805</accession>
<evidence type="ECO:0000313" key="3">
    <source>
        <dbReference type="Proteomes" id="UP000252182"/>
    </source>
</evidence>
<dbReference type="GO" id="GO:0006412">
    <property type="term" value="P:translation"/>
    <property type="evidence" value="ECO:0007669"/>
    <property type="project" value="UniProtKB-UniRule"/>
</dbReference>